<comment type="caution">
    <text evidence="1">The sequence shown here is derived from an EMBL/GenBank/DDBJ whole genome shotgun (WGS) entry which is preliminary data.</text>
</comment>
<dbReference type="EMBL" id="BKCJ010009760">
    <property type="protein sequence ID" value="GEU88483.1"/>
    <property type="molecule type" value="Genomic_DNA"/>
</dbReference>
<accession>A0A6L2NQP0</accession>
<dbReference type="AlphaFoldDB" id="A0A6L2NQP0"/>
<organism evidence="1">
    <name type="scientific">Tanacetum cinerariifolium</name>
    <name type="common">Dalmatian daisy</name>
    <name type="synonym">Chrysanthemum cinerariifolium</name>
    <dbReference type="NCBI Taxonomy" id="118510"/>
    <lineage>
        <taxon>Eukaryota</taxon>
        <taxon>Viridiplantae</taxon>
        <taxon>Streptophyta</taxon>
        <taxon>Embryophyta</taxon>
        <taxon>Tracheophyta</taxon>
        <taxon>Spermatophyta</taxon>
        <taxon>Magnoliopsida</taxon>
        <taxon>eudicotyledons</taxon>
        <taxon>Gunneridae</taxon>
        <taxon>Pentapetalae</taxon>
        <taxon>asterids</taxon>
        <taxon>campanulids</taxon>
        <taxon>Asterales</taxon>
        <taxon>Asteraceae</taxon>
        <taxon>Asteroideae</taxon>
        <taxon>Anthemideae</taxon>
        <taxon>Anthemidinae</taxon>
        <taxon>Tanacetum</taxon>
    </lineage>
</organism>
<protein>
    <submittedName>
        <fullName evidence="1">Uncharacterized protein</fullName>
    </submittedName>
</protein>
<name>A0A6L2NQP0_TANCI</name>
<gene>
    <name evidence="1" type="ORF">Tci_060461</name>
</gene>
<proteinExistence type="predicted"/>
<reference evidence="1" key="1">
    <citation type="journal article" date="2019" name="Sci. Rep.">
        <title>Draft genome of Tanacetum cinerariifolium, the natural source of mosquito coil.</title>
        <authorList>
            <person name="Yamashiro T."/>
            <person name="Shiraishi A."/>
            <person name="Satake H."/>
            <person name="Nakayama K."/>
        </authorList>
    </citation>
    <scope>NUCLEOTIDE SEQUENCE</scope>
</reference>
<sequence>MSHDGGLDVCVDLTGSSPLMRTKMADFVPGRVVIHVAQRKYEADVVILLKQIRKFSTTQDIGGGAAVHIFNRIGFSIAKGVRAIQIRQYSSIFNHFEHTTRG</sequence>
<evidence type="ECO:0000313" key="1">
    <source>
        <dbReference type="EMBL" id="GEU88483.1"/>
    </source>
</evidence>